<dbReference type="Pfam" id="PF04002">
    <property type="entry name" value="RadC"/>
    <property type="match status" value="1"/>
</dbReference>
<evidence type="ECO:0000256" key="5">
    <source>
        <dbReference type="ARBA" id="ARBA00023049"/>
    </source>
</evidence>
<reference evidence="7 8" key="1">
    <citation type="submission" date="2021-03" db="EMBL/GenBank/DDBJ databases">
        <title>Muricauda lutimaris sp. nov. and Muricauda ruestringensis sp. nov, two marine members of the Flavobacteriaceae isolated from deep sea sediments of Western Pacific.</title>
        <authorList>
            <person name="Zhao S."/>
            <person name="Liu R."/>
        </authorList>
    </citation>
    <scope>NUCLEOTIDE SEQUENCE [LARGE SCALE GENOMIC DNA]</scope>
    <source>
        <strain evidence="7 8">BC31-1-A7</strain>
    </source>
</reference>
<evidence type="ECO:0000256" key="3">
    <source>
        <dbReference type="ARBA" id="ARBA00022801"/>
    </source>
</evidence>
<dbReference type="CDD" id="cd08071">
    <property type="entry name" value="MPN_DUF2466"/>
    <property type="match status" value="1"/>
</dbReference>
<dbReference type="InterPro" id="IPR037518">
    <property type="entry name" value="MPN"/>
</dbReference>
<keyword evidence="3" id="KW-0378">Hydrolase</keyword>
<keyword evidence="2" id="KW-0479">Metal-binding</keyword>
<keyword evidence="5" id="KW-0482">Metalloprotease</keyword>
<evidence type="ECO:0000256" key="2">
    <source>
        <dbReference type="ARBA" id="ARBA00022723"/>
    </source>
</evidence>
<name>A0ABS3GB48_9FLAO</name>
<evidence type="ECO:0000313" key="7">
    <source>
        <dbReference type="EMBL" id="MBO0356066.1"/>
    </source>
</evidence>
<sequence length="149" mass="16741">MKNKVNEIKISYKEYVSSPAWQKIQNSHDAAELLFDLWNKDSIEVHEAFKVALLNNANKVKGIYQLSQGGITGTIVDIRLLMAVVLKSLTVAIILCHNHPSGQLKVSKSDIDLTEKIKKAAQYFDIRVLDHLILTPNGEYYSFADNGLL</sequence>
<feature type="domain" description="MPN" evidence="6">
    <location>
        <begin position="24"/>
        <end position="149"/>
    </location>
</feature>
<dbReference type="Proteomes" id="UP000664044">
    <property type="component" value="Unassembled WGS sequence"/>
</dbReference>
<accession>A0ABS3GB48</accession>
<evidence type="ECO:0000256" key="1">
    <source>
        <dbReference type="ARBA" id="ARBA00022670"/>
    </source>
</evidence>
<dbReference type="PANTHER" id="PTHR30471">
    <property type="entry name" value="DNA REPAIR PROTEIN RADC"/>
    <property type="match status" value="1"/>
</dbReference>
<proteinExistence type="predicted"/>
<keyword evidence="4" id="KW-0862">Zinc</keyword>
<dbReference type="EMBL" id="JAFLNL010000015">
    <property type="protein sequence ID" value="MBO0356066.1"/>
    <property type="molecule type" value="Genomic_DNA"/>
</dbReference>
<dbReference type="InterPro" id="IPR020891">
    <property type="entry name" value="UPF0758_CS"/>
</dbReference>
<evidence type="ECO:0000259" key="6">
    <source>
        <dbReference type="PROSITE" id="PS50249"/>
    </source>
</evidence>
<protein>
    <submittedName>
        <fullName evidence="7">JAB domain-containing protein</fullName>
    </submittedName>
</protein>
<keyword evidence="1" id="KW-0645">Protease</keyword>
<keyword evidence="8" id="KW-1185">Reference proteome</keyword>
<gene>
    <name evidence="7" type="ORF">J0656_18755</name>
</gene>
<evidence type="ECO:0000313" key="8">
    <source>
        <dbReference type="Proteomes" id="UP000664044"/>
    </source>
</evidence>
<dbReference type="Gene3D" id="3.40.140.10">
    <property type="entry name" value="Cytidine Deaminase, domain 2"/>
    <property type="match status" value="1"/>
</dbReference>
<organism evidence="7 8">
    <name type="scientific">Flagellimonas aurea</name>
    <dbReference type="NCBI Taxonomy" id="2915619"/>
    <lineage>
        <taxon>Bacteria</taxon>
        <taxon>Pseudomonadati</taxon>
        <taxon>Bacteroidota</taxon>
        <taxon>Flavobacteriia</taxon>
        <taxon>Flavobacteriales</taxon>
        <taxon>Flavobacteriaceae</taxon>
        <taxon>Flagellimonas</taxon>
    </lineage>
</organism>
<evidence type="ECO:0000256" key="4">
    <source>
        <dbReference type="ARBA" id="ARBA00022833"/>
    </source>
</evidence>
<dbReference type="RefSeq" id="WP_207036669.1">
    <property type="nucleotide sequence ID" value="NZ_JAFLNL010000015.1"/>
</dbReference>
<dbReference type="InterPro" id="IPR001405">
    <property type="entry name" value="UPF0758"/>
</dbReference>
<comment type="caution">
    <text evidence="7">The sequence shown here is derived from an EMBL/GenBank/DDBJ whole genome shotgun (WGS) entry which is preliminary data.</text>
</comment>
<dbReference type="PANTHER" id="PTHR30471:SF3">
    <property type="entry name" value="UPF0758 PROTEIN YEES-RELATED"/>
    <property type="match status" value="1"/>
</dbReference>
<dbReference type="InterPro" id="IPR025657">
    <property type="entry name" value="RadC_JAB"/>
</dbReference>
<dbReference type="PROSITE" id="PS50249">
    <property type="entry name" value="MPN"/>
    <property type="match status" value="1"/>
</dbReference>
<dbReference type="PROSITE" id="PS01302">
    <property type="entry name" value="UPF0758"/>
    <property type="match status" value="1"/>
</dbReference>